<keyword evidence="3" id="KW-0496">Mitochondrion</keyword>
<dbReference type="EMBL" id="MK919205">
    <property type="protein sequence ID" value="QJA14317.1"/>
    <property type="molecule type" value="Genomic_DNA"/>
</dbReference>
<evidence type="ECO:0000313" key="3">
    <source>
        <dbReference type="EMBL" id="QJA14317.1"/>
    </source>
</evidence>
<dbReference type="GeneID" id="54616090"/>
<dbReference type="AlphaFoldDB" id="A0A6H1XFR8"/>
<feature type="transmembrane region" description="Helical" evidence="2">
    <location>
        <begin position="32"/>
        <end position="51"/>
    </location>
</feature>
<evidence type="ECO:0000256" key="2">
    <source>
        <dbReference type="SAM" id="Phobius"/>
    </source>
</evidence>
<keyword evidence="2" id="KW-0472">Membrane</keyword>
<proteinExistence type="predicted"/>
<gene>
    <name evidence="3" type="primary">ORF349</name>
</gene>
<feature type="compositionally biased region" description="Basic and acidic residues" evidence="1">
    <location>
        <begin position="114"/>
        <end position="136"/>
    </location>
</feature>
<sequence length="349" mass="42407">MKLSINLIYNYLQYVFYKDIYYSPSLVKKLLYLYRLILGLLFIFVLIKNNYMYIENVLKLFLYHYVQEFNDFIVLMESWGDNTGGEGSSWNHSNMGPPPPPGQQPPGWKVTYSEGEKRKRKREEDERKRQEDELRREAKRQKQKEHERIVRKKRKDAQLKHQRKQAIIDSLRPPGYKKPNRAKWGLVRGNWLKSIGDFKMKYRRLPRGWPAYRYYDRNLCQFVHPEMLHQNAPQLMFSNTMRVYEEGHLRYTYYTNYHNEKDRYCKVTYPDGSYLFMYDKCRLFKHIEFNKYNTHLGYKMKPPFILHDYFLSRFDVYRMNKINKFFYKKPNSGNSENSGNSGNFGNSEN</sequence>
<reference evidence="3" key="2">
    <citation type="submission" date="2019-05" db="EMBL/GenBank/DDBJ databases">
        <authorList>
            <person name="Zhiyuan H."/>
            <person name="Zhenggang X."/>
            <person name="Suchun L."/>
            <person name="Shiquan L."/>
        </authorList>
    </citation>
    <scope>NUCLEOTIDE SEQUENCE</scope>
</reference>
<name>A0A6H1XFR8_PENCI</name>
<protein>
    <submittedName>
        <fullName evidence="3">Uncharacterized protein</fullName>
    </submittedName>
</protein>
<organism evidence="3">
    <name type="scientific">Penicillium citrinum</name>
    <dbReference type="NCBI Taxonomy" id="5077"/>
    <lineage>
        <taxon>Eukaryota</taxon>
        <taxon>Fungi</taxon>
        <taxon>Dikarya</taxon>
        <taxon>Ascomycota</taxon>
        <taxon>Pezizomycotina</taxon>
        <taxon>Eurotiomycetes</taxon>
        <taxon>Eurotiomycetidae</taxon>
        <taxon>Eurotiales</taxon>
        <taxon>Aspergillaceae</taxon>
        <taxon>Penicillium</taxon>
    </lineage>
</organism>
<geneLocation type="mitochondrion" evidence="3"/>
<accession>A0A6H1XFR8</accession>
<keyword evidence="2" id="KW-0812">Transmembrane</keyword>
<keyword evidence="2" id="KW-1133">Transmembrane helix</keyword>
<feature type="compositionally biased region" description="Basic residues" evidence="1">
    <location>
        <begin position="137"/>
        <end position="164"/>
    </location>
</feature>
<reference evidence="3" key="1">
    <citation type="journal article" date="2019" name="Mitochondrial DNA Part B Resour">
        <title>Complete mitochondrial genome and phylogenetic analysis of Penicillium citrinum in dark tea.</title>
        <authorList>
            <person name="Hu Z."/>
            <person name="Shiquan L."/>
            <person name="Xu Z."/>
            <person name="Dong M."/>
            <person name="Liu S."/>
        </authorList>
    </citation>
    <scope>NUCLEOTIDE SEQUENCE</scope>
</reference>
<dbReference type="RefSeq" id="YP_009774819.1">
    <property type="nucleotide sequence ID" value="NC_047444.1"/>
</dbReference>
<feature type="region of interest" description="Disordered" evidence="1">
    <location>
        <begin position="86"/>
        <end position="174"/>
    </location>
</feature>
<evidence type="ECO:0000256" key="1">
    <source>
        <dbReference type="SAM" id="MobiDB-lite"/>
    </source>
</evidence>